<comment type="caution">
    <text evidence="3">The sequence shown here is derived from an EMBL/GenBank/DDBJ whole genome shotgun (WGS) entry which is preliminary data.</text>
</comment>
<dbReference type="PANTHER" id="PTHR35841">
    <property type="entry name" value="PHOSPHONATES-BINDING PERIPLASMIC PROTEIN"/>
    <property type="match status" value="1"/>
</dbReference>
<dbReference type="Gene3D" id="3.40.190.10">
    <property type="entry name" value="Periplasmic binding protein-like II"/>
    <property type="match status" value="2"/>
</dbReference>
<dbReference type="GO" id="GO:0043190">
    <property type="term" value="C:ATP-binding cassette (ABC) transporter complex"/>
    <property type="evidence" value="ECO:0007669"/>
    <property type="project" value="InterPro"/>
</dbReference>
<evidence type="ECO:0000256" key="2">
    <source>
        <dbReference type="ARBA" id="ARBA00022729"/>
    </source>
</evidence>
<dbReference type="CDD" id="cd01071">
    <property type="entry name" value="PBP2_PhnD_like"/>
    <property type="match status" value="1"/>
</dbReference>
<keyword evidence="2" id="KW-0732">Signal</keyword>
<sequence>MRSGCGVSNEMKGFAMKRTLLPLSISLLAAVLVAGCGESPNARGAESADGEVTELVFAAVPTEQSDELEASFAPVIAALEQELDIPVSFEAVSSNAGVIEAQVAERVDVAVYGAFSYHLAREQADVTPVAVDILAPEAEPAIHSYGMVRSDTTDVESLADTAGKDVCFTDPASTTGYLAPAAGMIEAGINPDSDATKVFAGGHDTAVSSLLAGDCDVAFAAATFIDELLPARGQLQPDQVEKVWTSPAIPGPPFVVGNWLPEDMRTKITDTLTKYDAVSAAEAGFCEGAEQPAPEAWGEQAGEPSCKWGGTGAFAFVPTDDEAYATIREICETTQAEVCTAGE</sequence>
<dbReference type="SUPFAM" id="SSF53850">
    <property type="entry name" value="Periplasmic binding protein-like II"/>
    <property type="match status" value="1"/>
</dbReference>
<dbReference type="PANTHER" id="PTHR35841:SF1">
    <property type="entry name" value="PHOSPHONATES-BINDING PERIPLASMIC PROTEIN"/>
    <property type="match status" value="1"/>
</dbReference>
<dbReference type="Proteomes" id="UP000295163">
    <property type="component" value="Unassembled WGS sequence"/>
</dbReference>
<proteinExistence type="inferred from homology"/>
<comment type="similarity">
    <text evidence="1">Belongs to the phosphate/phosphite/phosphonate binding protein family.</text>
</comment>
<evidence type="ECO:0000313" key="3">
    <source>
        <dbReference type="EMBL" id="TDL44669.1"/>
    </source>
</evidence>
<reference evidence="3 4" key="1">
    <citation type="submission" date="2019-03" db="EMBL/GenBank/DDBJ databases">
        <title>Genome Sequencing and Assembly of Various Microbes Isolated from Partially Reclaimed Soil and Acid Mine Drainage (AMD) Site.</title>
        <authorList>
            <person name="Steinbock B."/>
            <person name="Bechtold R."/>
            <person name="Sevigny J.L."/>
            <person name="Thomas D."/>
            <person name="Cuthill L.R."/>
            <person name="Aveiro Johannsen E.J."/>
            <person name="Thomas K."/>
            <person name="Ghosh A."/>
        </authorList>
    </citation>
    <scope>NUCLEOTIDE SEQUENCE [LARGE SCALE GENOMIC DNA]</scope>
    <source>
        <strain evidence="3 4">S-A3</strain>
    </source>
</reference>
<organism evidence="3 4">
    <name type="scientific">Kocuria rosea</name>
    <name type="common">Deinococcus erythromyxa</name>
    <name type="synonym">Micrococcus rubens</name>
    <dbReference type="NCBI Taxonomy" id="1275"/>
    <lineage>
        <taxon>Bacteria</taxon>
        <taxon>Bacillati</taxon>
        <taxon>Actinomycetota</taxon>
        <taxon>Actinomycetes</taxon>
        <taxon>Micrococcales</taxon>
        <taxon>Micrococcaceae</taxon>
        <taxon>Kocuria</taxon>
    </lineage>
</organism>
<dbReference type="GO" id="GO:0055085">
    <property type="term" value="P:transmembrane transport"/>
    <property type="evidence" value="ECO:0007669"/>
    <property type="project" value="InterPro"/>
</dbReference>
<gene>
    <name evidence="3" type="ORF">E2R59_06280</name>
</gene>
<evidence type="ECO:0000313" key="4">
    <source>
        <dbReference type="Proteomes" id="UP000295163"/>
    </source>
</evidence>
<dbReference type="InterPro" id="IPR005770">
    <property type="entry name" value="PhnD"/>
</dbReference>
<accession>A0A4R5YJM1</accession>
<name>A0A4R5YJM1_KOCRO</name>
<protein>
    <submittedName>
        <fullName evidence="3">Phosphate/phosphite/phosphonate ABC transporter substrate-binding protein</fullName>
    </submittedName>
</protein>
<dbReference type="EMBL" id="SMZT01000002">
    <property type="protein sequence ID" value="TDL44669.1"/>
    <property type="molecule type" value="Genomic_DNA"/>
</dbReference>
<evidence type="ECO:0000256" key="1">
    <source>
        <dbReference type="ARBA" id="ARBA00007162"/>
    </source>
</evidence>
<dbReference type="Pfam" id="PF12974">
    <property type="entry name" value="Phosphonate-bd"/>
    <property type="match status" value="1"/>
</dbReference>
<dbReference type="AlphaFoldDB" id="A0A4R5YJM1"/>
<dbReference type="NCBIfam" id="TIGR01098">
    <property type="entry name" value="3A0109s03R"/>
    <property type="match status" value="1"/>
</dbReference>